<keyword evidence="1" id="KW-0812">Transmembrane</keyword>
<evidence type="ECO:0000313" key="3">
    <source>
        <dbReference type="Proteomes" id="UP001597216"/>
    </source>
</evidence>
<dbReference type="RefSeq" id="WP_377353150.1">
    <property type="nucleotide sequence ID" value="NZ_JBHTLQ010000012.1"/>
</dbReference>
<evidence type="ECO:0008006" key="4">
    <source>
        <dbReference type="Google" id="ProtNLM"/>
    </source>
</evidence>
<proteinExistence type="predicted"/>
<gene>
    <name evidence="2" type="ORF">ACFQ27_07445</name>
</gene>
<evidence type="ECO:0000313" key="2">
    <source>
        <dbReference type="EMBL" id="MFD1190411.1"/>
    </source>
</evidence>
<dbReference type="EMBL" id="JBHTLQ010000012">
    <property type="protein sequence ID" value="MFD1190411.1"/>
    <property type="molecule type" value="Genomic_DNA"/>
</dbReference>
<accession>A0ABW3T1Z2</accession>
<evidence type="ECO:0000256" key="1">
    <source>
        <dbReference type="SAM" id="Phobius"/>
    </source>
</evidence>
<keyword evidence="3" id="KW-1185">Reference proteome</keyword>
<dbReference type="Proteomes" id="UP001597216">
    <property type="component" value="Unassembled WGS sequence"/>
</dbReference>
<sequence length="165" mass="17154">MESKSRPIGAAIAAPGLRRRDLALLLPGLFLLAWAGFTWGGYFWLTGRVQAAAEQAAYAVAAASQDQDPLKVARSAAAQALSAPITDLSVDRQGQSLRVQVTFDLSDNPVFAIRGLTPLPSPLIARAAVAPIAAVAAVAADRSAGRRPDLADVRLAGRRTAGRSG</sequence>
<name>A0ABW3T1Z2_9CAUL</name>
<reference evidence="3" key="1">
    <citation type="journal article" date="2019" name="Int. J. Syst. Evol. Microbiol.">
        <title>The Global Catalogue of Microorganisms (GCM) 10K type strain sequencing project: providing services to taxonomists for standard genome sequencing and annotation.</title>
        <authorList>
            <consortium name="The Broad Institute Genomics Platform"/>
            <consortium name="The Broad Institute Genome Sequencing Center for Infectious Disease"/>
            <person name="Wu L."/>
            <person name="Ma J."/>
        </authorList>
    </citation>
    <scope>NUCLEOTIDE SEQUENCE [LARGE SCALE GENOMIC DNA]</scope>
    <source>
        <strain evidence="3">CCUG 55074</strain>
    </source>
</reference>
<organism evidence="2 3">
    <name type="scientific">Phenylobacterium conjunctum</name>
    <dbReference type="NCBI Taxonomy" id="1298959"/>
    <lineage>
        <taxon>Bacteria</taxon>
        <taxon>Pseudomonadati</taxon>
        <taxon>Pseudomonadota</taxon>
        <taxon>Alphaproteobacteria</taxon>
        <taxon>Caulobacterales</taxon>
        <taxon>Caulobacteraceae</taxon>
        <taxon>Phenylobacterium</taxon>
    </lineage>
</organism>
<feature type="transmembrane region" description="Helical" evidence="1">
    <location>
        <begin position="21"/>
        <end position="45"/>
    </location>
</feature>
<keyword evidence="1" id="KW-1133">Transmembrane helix</keyword>
<protein>
    <recommendedName>
        <fullName evidence="4">Flp pilus-assembly TadG-like N-terminal domain-containing protein</fullName>
    </recommendedName>
</protein>
<comment type="caution">
    <text evidence="2">The sequence shown here is derived from an EMBL/GenBank/DDBJ whole genome shotgun (WGS) entry which is preliminary data.</text>
</comment>
<keyword evidence="1" id="KW-0472">Membrane</keyword>